<feature type="domain" description="Protein kinase" evidence="2">
    <location>
        <begin position="18"/>
        <end position="265"/>
    </location>
</feature>
<keyword evidence="3" id="KW-0808">Transferase</keyword>
<protein>
    <submittedName>
        <fullName evidence="3">Protein kinase</fullName>
    </submittedName>
</protein>
<dbReference type="EMBL" id="JADJZA010000001">
    <property type="protein sequence ID" value="MBK9295942.1"/>
    <property type="molecule type" value="Genomic_DNA"/>
</dbReference>
<dbReference type="GO" id="GO:0004674">
    <property type="term" value="F:protein serine/threonine kinase activity"/>
    <property type="evidence" value="ECO:0007669"/>
    <property type="project" value="TreeGrafter"/>
</dbReference>
<feature type="compositionally biased region" description="Pro residues" evidence="1">
    <location>
        <begin position="358"/>
        <end position="385"/>
    </location>
</feature>
<dbReference type="PANTHER" id="PTHR44329">
    <property type="entry name" value="SERINE/THREONINE-PROTEIN KINASE TNNI3K-RELATED"/>
    <property type="match status" value="1"/>
</dbReference>
<dbReference type="InterPro" id="IPR000719">
    <property type="entry name" value="Prot_kinase_dom"/>
</dbReference>
<feature type="region of interest" description="Disordered" evidence="1">
    <location>
        <begin position="301"/>
        <end position="449"/>
    </location>
</feature>
<dbReference type="PROSITE" id="PS50011">
    <property type="entry name" value="PROTEIN_KINASE_DOM"/>
    <property type="match status" value="1"/>
</dbReference>
<proteinExistence type="predicted"/>
<feature type="compositionally biased region" description="Pro residues" evidence="1">
    <location>
        <begin position="420"/>
        <end position="433"/>
    </location>
</feature>
<dbReference type="PANTHER" id="PTHR44329:SF260">
    <property type="entry name" value="PROTEIN KINASE DOMAIN-CONTAINING PROTEIN"/>
    <property type="match status" value="1"/>
</dbReference>
<evidence type="ECO:0000259" key="2">
    <source>
        <dbReference type="PROSITE" id="PS50011"/>
    </source>
</evidence>
<evidence type="ECO:0000256" key="1">
    <source>
        <dbReference type="SAM" id="MobiDB-lite"/>
    </source>
</evidence>
<gene>
    <name evidence="3" type="ORF">IPN02_03515</name>
</gene>
<feature type="compositionally biased region" description="Low complexity" evidence="1">
    <location>
        <begin position="301"/>
        <end position="311"/>
    </location>
</feature>
<reference evidence="3 4" key="1">
    <citation type="submission" date="2020-10" db="EMBL/GenBank/DDBJ databases">
        <title>Connecting structure to function with the recovery of over 1000 high-quality activated sludge metagenome-assembled genomes encoding full-length rRNA genes using long-read sequencing.</title>
        <authorList>
            <person name="Singleton C.M."/>
            <person name="Petriglieri F."/>
            <person name="Kristensen J.M."/>
            <person name="Kirkegaard R.H."/>
            <person name="Michaelsen T.Y."/>
            <person name="Andersen M.H."/>
            <person name="Karst S.M."/>
            <person name="Dueholm M.S."/>
            <person name="Nielsen P.H."/>
            <person name="Albertsen M."/>
        </authorList>
    </citation>
    <scope>NUCLEOTIDE SEQUENCE [LARGE SCALE GENOMIC DNA]</scope>
    <source>
        <strain evidence="3">Lyne_18-Q3-R50-59_MAXAC.006</strain>
    </source>
</reference>
<dbReference type="Pfam" id="PF00069">
    <property type="entry name" value="Pkinase"/>
    <property type="match status" value="1"/>
</dbReference>
<accession>A0A936NBC9</accession>
<feature type="compositionally biased region" description="Low complexity" evidence="1">
    <location>
        <begin position="410"/>
        <end position="419"/>
    </location>
</feature>
<dbReference type="InterPro" id="IPR011009">
    <property type="entry name" value="Kinase-like_dom_sf"/>
</dbReference>
<sequence length="449" mass="47336">MAPRRPEALIGREIAGQFRLDRYLGRGRSTLVFAALDLVTGDEVAIKLLASSLTSDVGFMRRFRHVLRAASAMDHPNVLRVIAWGEERELFVVTELMAGPLRSVLRPGGGLSAGQTAAMAVDASRALAFLSQRNLVHRRLHPSNLLVSADGRVVVGDAGLAWILAHHSGHQFSDFRYLAPEVGGGSAGAPLDVYALGLIMIETLCGDIPMLAADVNATLGMRHDRDVRVGQDWGRIGRAIGAAGRADPNRRVPAAQLDVGLMALIDQLGGSRVDLPHVDPAAYSDELEAMRLIVRSRAPAVAPAGVPGPASRSERSAGGQPATARQAEPSTRPVGSPGSSTTAPGTRPGPSARRAPRRPPPATRPGPPARRAPRRPPPATRPGPPACRRLAALRVPPAPTPPKLERAQRRAQAAQLPVEPGSPPVGPTPPSLRPDPGDGRRTGQRPPSA</sequence>
<name>A0A936NBC9_9ACTN</name>
<feature type="compositionally biased region" description="Low complexity" evidence="1">
    <location>
        <begin position="343"/>
        <end position="353"/>
    </location>
</feature>
<keyword evidence="3" id="KW-0418">Kinase</keyword>
<evidence type="ECO:0000313" key="3">
    <source>
        <dbReference type="EMBL" id="MBK9295942.1"/>
    </source>
</evidence>
<organism evidence="3 4">
    <name type="scientific">Candidatus Neomicrothrix subdominans</name>
    <dbReference type="NCBI Taxonomy" id="2954438"/>
    <lineage>
        <taxon>Bacteria</taxon>
        <taxon>Bacillati</taxon>
        <taxon>Actinomycetota</taxon>
        <taxon>Acidimicrobiia</taxon>
        <taxon>Acidimicrobiales</taxon>
        <taxon>Microthrixaceae</taxon>
        <taxon>Candidatus Neomicrothrix</taxon>
    </lineage>
</organism>
<dbReference type="Gene3D" id="3.30.200.20">
    <property type="entry name" value="Phosphorylase Kinase, domain 1"/>
    <property type="match status" value="1"/>
</dbReference>
<dbReference type="AlphaFoldDB" id="A0A936NBC9"/>
<dbReference type="Proteomes" id="UP000727993">
    <property type="component" value="Unassembled WGS sequence"/>
</dbReference>
<comment type="caution">
    <text evidence="3">The sequence shown here is derived from an EMBL/GenBank/DDBJ whole genome shotgun (WGS) entry which is preliminary data.</text>
</comment>
<dbReference type="GO" id="GO:0005524">
    <property type="term" value="F:ATP binding"/>
    <property type="evidence" value="ECO:0007669"/>
    <property type="project" value="InterPro"/>
</dbReference>
<dbReference type="InterPro" id="IPR051681">
    <property type="entry name" value="Ser/Thr_Kinases-Pseudokinases"/>
</dbReference>
<dbReference type="SUPFAM" id="SSF56112">
    <property type="entry name" value="Protein kinase-like (PK-like)"/>
    <property type="match status" value="1"/>
</dbReference>
<dbReference type="Gene3D" id="1.10.510.10">
    <property type="entry name" value="Transferase(Phosphotransferase) domain 1"/>
    <property type="match status" value="1"/>
</dbReference>
<evidence type="ECO:0000313" key="4">
    <source>
        <dbReference type="Proteomes" id="UP000727993"/>
    </source>
</evidence>